<dbReference type="AlphaFoldDB" id="A0A5M9HZK4"/>
<organism evidence="2 3">
    <name type="scientific">Mediterraneibacter catenae</name>
    <dbReference type="NCBI Taxonomy" id="2594882"/>
    <lineage>
        <taxon>Bacteria</taxon>
        <taxon>Bacillati</taxon>
        <taxon>Bacillota</taxon>
        <taxon>Clostridia</taxon>
        <taxon>Lachnospirales</taxon>
        <taxon>Lachnospiraceae</taxon>
        <taxon>Mediterraneibacter</taxon>
    </lineage>
</organism>
<gene>
    <name evidence="2" type="ORF">FNY66_03805</name>
</gene>
<evidence type="ECO:0000313" key="3">
    <source>
        <dbReference type="Proteomes" id="UP000322025"/>
    </source>
</evidence>
<dbReference type="Proteomes" id="UP000322025">
    <property type="component" value="Unassembled WGS sequence"/>
</dbReference>
<feature type="transmembrane region" description="Helical" evidence="1">
    <location>
        <begin position="155"/>
        <end position="177"/>
    </location>
</feature>
<keyword evidence="1" id="KW-0812">Transmembrane</keyword>
<evidence type="ECO:0000313" key="2">
    <source>
        <dbReference type="EMBL" id="KAA8502258.1"/>
    </source>
</evidence>
<dbReference type="OrthoDB" id="1654383at2"/>
<feature type="transmembrane region" description="Helical" evidence="1">
    <location>
        <begin position="212"/>
        <end position="234"/>
    </location>
</feature>
<feature type="transmembrane region" description="Helical" evidence="1">
    <location>
        <begin position="77"/>
        <end position="95"/>
    </location>
</feature>
<proteinExistence type="predicted"/>
<feature type="transmembrane region" description="Helical" evidence="1">
    <location>
        <begin position="115"/>
        <end position="134"/>
    </location>
</feature>
<name>A0A5M9HZK4_9FIRM</name>
<sequence>MNKRNFSTLSYFSHISDIFFFLCGIIMLSSEIWKQFALTFTLGGGSYNWWYFPFQLCSIPMYILLAYPWLRHKNARLTILAFLMCYCLLGGIAVFADTSGLHYPLPALTIHSYLWHILLIIIGFTAGFTYICTLRSDKEKTLFSRTLLSAFPLRPFLYSTLLYLSCCLIAELLNLSLDKFGTINMFYINPDYRMQQVIFRNLLPFLGNTGVILLYIASTVLGAFLFFLLWKLVWRLSLRSRSGRGRRF</sequence>
<reference evidence="2" key="1">
    <citation type="submission" date="2019-07" db="EMBL/GenBank/DDBJ databases">
        <authorList>
            <person name="Wongkuna S."/>
            <person name="Scaria J."/>
        </authorList>
    </citation>
    <scope>NUCLEOTIDE SEQUENCE [LARGE SCALE GENOMIC DNA]</scope>
    <source>
        <strain evidence="2">SW178</strain>
    </source>
</reference>
<comment type="caution">
    <text evidence="2">The sequence shown here is derived from an EMBL/GenBank/DDBJ whole genome shotgun (WGS) entry which is preliminary data.</text>
</comment>
<feature type="transmembrane region" description="Helical" evidence="1">
    <location>
        <begin position="12"/>
        <end position="29"/>
    </location>
</feature>
<evidence type="ECO:0000256" key="1">
    <source>
        <dbReference type="SAM" id="Phobius"/>
    </source>
</evidence>
<dbReference type="EMBL" id="VMSO01000003">
    <property type="protein sequence ID" value="KAA8502258.1"/>
    <property type="molecule type" value="Genomic_DNA"/>
</dbReference>
<keyword evidence="3" id="KW-1185">Reference proteome</keyword>
<keyword evidence="1" id="KW-1133">Transmembrane helix</keyword>
<protein>
    <submittedName>
        <fullName evidence="2">YwaF family protein</fullName>
    </submittedName>
</protein>
<keyword evidence="1" id="KW-0472">Membrane</keyword>
<feature type="transmembrane region" description="Helical" evidence="1">
    <location>
        <begin position="49"/>
        <end position="70"/>
    </location>
</feature>
<accession>A0A5M9HZK4</accession>
<dbReference type="RefSeq" id="WP_150310349.1">
    <property type="nucleotide sequence ID" value="NZ_VMSO01000003.1"/>
</dbReference>